<evidence type="ECO:0000259" key="2">
    <source>
        <dbReference type="Pfam" id="PF01370"/>
    </source>
</evidence>
<dbReference type="InterPro" id="IPR001509">
    <property type="entry name" value="Epimerase_deHydtase"/>
</dbReference>
<accession>A0A940DIM7</accession>
<dbReference type="InterPro" id="IPR036291">
    <property type="entry name" value="NAD(P)-bd_dom_sf"/>
</dbReference>
<dbReference type="Proteomes" id="UP000712007">
    <property type="component" value="Unassembled WGS sequence"/>
</dbReference>
<dbReference type="PANTHER" id="PTHR43000">
    <property type="entry name" value="DTDP-D-GLUCOSE 4,6-DEHYDRATASE-RELATED"/>
    <property type="match status" value="1"/>
</dbReference>
<evidence type="ECO:0000313" key="3">
    <source>
        <dbReference type="EMBL" id="MBO8439223.1"/>
    </source>
</evidence>
<dbReference type="EMBL" id="JADIMV010000020">
    <property type="protein sequence ID" value="MBO8439223.1"/>
    <property type="molecule type" value="Genomic_DNA"/>
</dbReference>
<feature type="domain" description="NAD-dependent epimerase/dehydratase" evidence="2">
    <location>
        <begin position="3"/>
        <end position="215"/>
    </location>
</feature>
<dbReference type="AlphaFoldDB" id="A0A940DIM7"/>
<comment type="similarity">
    <text evidence="1">Belongs to the NAD(P)-dependent epimerase/dehydratase family.</text>
</comment>
<dbReference type="Gene3D" id="3.40.50.720">
    <property type="entry name" value="NAD(P)-binding Rossmann-like Domain"/>
    <property type="match status" value="1"/>
</dbReference>
<evidence type="ECO:0000313" key="4">
    <source>
        <dbReference type="Proteomes" id="UP000712007"/>
    </source>
</evidence>
<dbReference type="Pfam" id="PF01370">
    <property type="entry name" value="Epimerase"/>
    <property type="match status" value="1"/>
</dbReference>
<protein>
    <submittedName>
        <fullName evidence="3">NAD(P)-dependent oxidoreductase</fullName>
    </submittedName>
</protein>
<sequence length="298" mass="33256">MRILVTGATGYIGRRVVSAVCADGRHEVLTLNRDVEKATSLMPYVNCIHADSLDVDAVRRFAPEIVFHFATMSTSRNDTEIIDPMIAANITYGVRLLDMLMRIGSIKLFVNVGSFAEYRLGTEKVKDAYLYTATKSAFRHFVDYYADLCGFRYITAVPYTVYGGKDTAKKLIDYIVESLSAAVPVKMTKGEQVLDFVHVCDVVEFFRIVAERYDEVFALPQGTEFHLGTGVGTRVRDVAEMVEKAFGARCNIEWGGLPYRPLDVMYAVAPVGRNSETVGWRAKMSLAEGVKVMAEKYC</sequence>
<dbReference type="SUPFAM" id="SSF51735">
    <property type="entry name" value="NAD(P)-binding Rossmann-fold domains"/>
    <property type="match status" value="1"/>
</dbReference>
<evidence type="ECO:0000256" key="1">
    <source>
        <dbReference type="ARBA" id="ARBA00007637"/>
    </source>
</evidence>
<reference evidence="3" key="2">
    <citation type="journal article" date="2021" name="PeerJ">
        <title>Extensive microbial diversity within the chicken gut microbiome revealed by metagenomics and culture.</title>
        <authorList>
            <person name="Gilroy R."/>
            <person name="Ravi A."/>
            <person name="Getino M."/>
            <person name="Pursley I."/>
            <person name="Horton D.L."/>
            <person name="Alikhan N.F."/>
            <person name="Baker D."/>
            <person name="Gharbi K."/>
            <person name="Hall N."/>
            <person name="Watson M."/>
            <person name="Adriaenssens E.M."/>
            <person name="Foster-Nyarko E."/>
            <person name="Jarju S."/>
            <person name="Secka A."/>
            <person name="Antonio M."/>
            <person name="Oren A."/>
            <person name="Chaudhuri R.R."/>
            <person name="La Ragione R."/>
            <person name="Hildebrand F."/>
            <person name="Pallen M.J."/>
        </authorList>
    </citation>
    <scope>NUCLEOTIDE SEQUENCE</scope>
    <source>
        <strain evidence="3">3924</strain>
    </source>
</reference>
<reference evidence="3" key="1">
    <citation type="submission" date="2020-10" db="EMBL/GenBank/DDBJ databases">
        <authorList>
            <person name="Gilroy R."/>
        </authorList>
    </citation>
    <scope>NUCLEOTIDE SEQUENCE</scope>
    <source>
        <strain evidence="3">3924</strain>
    </source>
</reference>
<gene>
    <name evidence="3" type="ORF">IAC51_01070</name>
</gene>
<proteinExistence type="inferred from homology"/>
<comment type="caution">
    <text evidence="3">The sequence shown here is derived from an EMBL/GenBank/DDBJ whole genome shotgun (WGS) entry which is preliminary data.</text>
</comment>
<organism evidence="3 4">
    <name type="scientific">Candidatus Aphodosoma intestinipullorum</name>
    <dbReference type="NCBI Taxonomy" id="2840674"/>
    <lineage>
        <taxon>Bacteria</taxon>
        <taxon>Pseudomonadati</taxon>
        <taxon>Bacteroidota</taxon>
        <taxon>Bacteroidia</taxon>
        <taxon>Bacteroidales</taxon>
        <taxon>Candidatus Aphodosoma</taxon>
    </lineage>
</organism>
<name>A0A940DIM7_9BACT</name>